<keyword evidence="3" id="KW-1185">Reference proteome</keyword>
<dbReference type="CDD" id="cd16278">
    <property type="entry name" value="metallo-hydrolase-like_MBL-fold"/>
    <property type="match status" value="1"/>
</dbReference>
<reference evidence="3" key="1">
    <citation type="journal article" date="2019" name="Int. J. Syst. Evol. Microbiol.">
        <title>The Global Catalogue of Microorganisms (GCM) 10K type strain sequencing project: providing services to taxonomists for standard genome sequencing and annotation.</title>
        <authorList>
            <consortium name="The Broad Institute Genomics Platform"/>
            <consortium name="The Broad Institute Genome Sequencing Center for Infectious Disease"/>
            <person name="Wu L."/>
            <person name="Ma J."/>
        </authorList>
    </citation>
    <scope>NUCLEOTIDE SEQUENCE [LARGE SCALE GENOMIC DNA]</scope>
    <source>
        <strain evidence="3">JCM 11650</strain>
    </source>
</reference>
<dbReference type="InterPro" id="IPR001279">
    <property type="entry name" value="Metallo-B-lactamas"/>
</dbReference>
<comment type="caution">
    <text evidence="2">The sequence shown here is derived from an EMBL/GenBank/DDBJ whole genome shotgun (WGS) entry which is preliminary data.</text>
</comment>
<proteinExistence type="predicted"/>
<dbReference type="PANTHER" id="PTHR23131">
    <property type="entry name" value="ENDORIBONUCLEASE LACTB2"/>
    <property type="match status" value="1"/>
</dbReference>
<dbReference type="InterPro" id="IPR050662">
    <property type="entry name" value="Sec-metab_biosynth-thioest"/>
</dbReference>
<dbReference type="Pfam" id="PF17778">
    <property type="entry name" value="WHD_BLACT"/>
    <property type="match status" value="1"/>
</dbReference>
<dbReference type="Gene3D" id="3.90.79.10">
    <property type="entry name" value="Nucleoside Triphosphate Pyrophosphohydrolase"/>
    <property type="match status" value="1"/>
</dbReference>
<dbReference type="Pfam" id="PF00753">
    <property type="entry name" value="Lactamase_B"/>
    <property type="match status" value="1"/>
</dbReference>
<dbReference type="InterPro" id="IPR000086">
    <property type="entry name" value="NUDIX_hydrolase_dom"/>
</dbReference>
<sequence length="552" mass="59323">MRPEYDVYPACPPVPLRDAATLLLVRSNPADGWDVLMTRRSAQASFVPGGYVFPGGGLEAQDGHDDLPVLARPAMPAAERQAAIAAVRETFEEMGLLLAVHADGRPATQADVEALDRSTSLWPQLLARGLQLDLRGVWLLAHWTADPCVPKRFAVPFFVALAPQGQIPVADESEQFEPVWVAPRQALQQHAEGQMPMIYPTVRTLERLVTYPDAEALLAAVQGGPLWRSMPRSGRLGGKEYRCMEDDLAYGELALLCPDGQGRHALDWQSAQAVALRKNVLRLTAPNPGVMTGPGTNSYLIGEAATGFIAIDPGPDDAAHAQRLWDAAGGDIRWIVCTHSHPDHAPGAWLLQALCAKAAGVKPPVLGLPSGPGAPAHSQFQPDELLQDQELVALTGKGENGKITHTLQALHTPGHTQNHLCLLLVEDGLLLTGDHILSGSTTIINPPDGNMADYLDSLQRLDAVCAEHAVQFLLPAHGYVLGQARQVIARLTAHRLAREAKVLAAMRQAPQGGAEDWVALAYADTPQALWPLAQRSLLAHVERIRALGLLAA</sequence>
<dbReference type="RefSeq" id="WP_377726492.1">
    <property type="nucleotide sequence ID" value="NZ_JBHSEW010000009.1"/>
</dbReference>
<gene>
    <name evidence="2" type="ORF">ACFO3A_11615</name>
</gene>
<dbReference type="EMBL" id="JBHSEW010000009">
    <property type="protein sequence ID" value="MFC4622861.1"/>
    <property type="molecule type" value="Genomic_DNA"/>
</dbReference>
<protein>
    <submittedName>
        <fullName evidence="2">MBL fold metallo-hydrolase</fullName>
    </submittedName>
</protein>
<dbReference type="SMART" id="SM00849">
    <property type="entry name" value="Lactamase_B"/>
    <property type="match status" value="1"/>
</dbReference>
<dbReference type="Proteomes" id="UP001595967">
    <property type="component" value="Unassembled WGS sequence"/>
</dbReference>
<dbReference type="InterPro" id="IPR036866">
    <property type="entry name" value="RibonucZ/Hydroxyglut_hydro"/>
</dbReference>
<dbReference type="SUPFAM" id="SSF56281">
    <property type="entry name" value="Metallo-hydrolase/oxidoreductase"/>
    <property type="match status" value="1"/>
</dbReference>
<feature type="domain" description="Nudix hydrolase" evidence="1">
    <location>
        <begin position="15"/>
        <end position="204"/>
    </location>
</feature>
<dbReference type="InterPro" id="IPR036388">
    <property type="entry name" value="WH-like_DNA-bd_sf"/>
</dbReference>
<evidence type="ECO:0000313" key="2">
    <source>
        <dbReference type="EMBL" id="MFC4622861.1"/>
    </source>
</evidence>
<evidence type="ECO:0000313" key="3">
    <source>
        <dbReference type="Proteomes" id="UP001595967"/>
    </source>
</evidence>
<dbReference type="PROSITE" id="PS51462">
    <property type="entry name" value="NUDIX"/>
    <property type="match status" value="1"/>
</dbReference>
<evidence type="ECO:0000259" key="1">
    <source>
        <dbReference type="PROSITE" id="PS51462"/>
    </source>
</evidence>
<dbReference type="InterPro" id="IPR015797">
    <property type="entry name" value="NUDIX_hydrolase-like_dom_sf"/>
</dbReference>
<organism evidence="2 3">
    <name type="scientific">Comamonas nitrativorans</name>
    <dbReference type="NCBI Taxonomy" id="108437"/>
    <lineage>
        <taxon>Bacteria</taxon>
        <taxon>Pseudomonadati</taxon>
        <taxon>Pseudomonadota</taxon>
        <taxon>Betaproteobacteria</taxon>
        <taxon>Burkholderiales</taxon>
        <taxon>Comamonadaceae</taxon>
        <taxon>Comamonas</taxon>
    </lineage>
</organism>
<name>A0ABV9H0Y0_9BURK</name>
<dbReference type="SUPFAM" id="SSF55811">
    <property type="entry name" value="Nudix"/>
    <property type="match status" value="1"/>
</dbReference>
<dbReference type="Gene3D" id="3.60.15.10">
    <property type="entry name" value="Ribonuclease Z/Hydroxyacylglutathione hydrolase-like"/>
    <property type="match status" value="1"/>
</dbReference>
<dbReference type="Gene3D" id="1.10.10.10">
    <property type="entry name" value="Winged helix-like DNA-binding domain superfamily/Winged helix DNA-binding domain"/>
    <property type="match status" value="1"/>
</dbReference>
<dbReference type="CDD" id="cd18870">
    <property type="entry name" value="NUDIX_AcylCoAdiphos_Nudt19"/>
    <property type="match status" value="1"/>
</dbReference>
<dbReference type="PANTHER" id="PTHR23131:SF0">
    <property type="entry name" value="ENDORIBONUCLEASE LACTB2"/>
    <property type="match status" value="1"/>
</dbReference>
<dbReference type="InterPro" id="IPR041516">
    <property type="entry name" value="LACTB2_WH"/>
</dbReference>
<accession>A0ABV9H0Y0</accession>